<keyword evidence="4 5" id="KW-0660">Purine salvage</keyword>
<keyword evidence="7" id="KW-0812">Transmembrane</keyword>
<dbReference type="Proteomes" id="UP000064844">
    <property type="component" value="Chromosome"/>
</dbReference>
<dbReference type="InterPro" id="IPR029057">
    <property type="entry name" value="PRTase-like"/>
</dbReference>
<dbReference type="InterPro" id="IPR050118">
    <property type="entry name" value="Pur/Pyrimidine_PRTase"/>
</dbReference>
<dbReference type="RefSeq" id="WP_058117339.1">
    <property type="nucleotide sequence ID" value="NZ_CP011307.1"/>
</dbReference>
<dbReference type="GO" id="GO:0005737">
    <property type="term" value="C:cytoplasm"/>
    <property type="evidence" value="ECO:0007669"/>
    <property type="project" value="UniProtKB-SubCell"/>
</dbReference>
<reference evidence="9 10" key="1">
    <citation type="journal article" date="2015" name="Nat. Commun.">
        <title>Production of butyrate from lysine and the Amadori product fructoselysine by a human gut commensal.</title>
        <authorList>
            <person name="Bui T.P."/>
            <person name="Ritari J."/>
            <person name="Boeren S."/>
            <person name="de Waard P."/>
            <person name="Plugge C.M."/>
            <person name="de Vos W.M."/>
        </authorList>
    </citation>
    <scope>NUCLEOTIDE SEQUENCE [LARGE SCALE GENOMIC DNA]</scope>
    <source>
        <strain evidence="9 10">AF211</strain>
    </source>
</reference>
<dbReference type="STRING" id="1297617.IB211_01066c"/>
<feature type="binding site" evidence="5">
    <location>
        <position position="27"/>
    </location>
    <ligand>
        <name>xanthine</name>
        <dbReference type="ChEBI" id="CHEBI:17712"/>
    </ligand>
</feature>
<comment type="similarity">
    <text evidence="5">Belongs to the purine/pyrimidine phosphoribosyltransferase family. Xpt subfamily.</text>
</comment>
<dbReference type="HAMAP" id="MF_01184">
    <property type="entry name" value="XPRTase"/>
    <property type="match status" value="1"/>
</dbReference>
<comment type="caution">
    <text evidence="5">Lacks conserved residue(s) required for the propagation of feature annotation.</text>
</comment>
<reference evidence="10" key="2">
    <citation type="submission" date="2015-04" db="EMBL/GenBank/DDBJ databases">
        <title>A butyrogenic pathway from the amino acid lysine in a human gut commensal.</title>
        <authorList>
            <person name="de Vos W.M."/>
            <person name="Bui N.T.P."/>
            <person name="Plugge C.M."/>
            <person name="Ritari J."/>
        </authorList>
    </citation>
    <scope>NUCLEOTIDE SEQUENCE [LARGE SCALE GENOMIC DNA]</scope>
    <source>
        <strain evidence="10">AF211</strain>
    </source>
</reference>
<comment type="function">
    <text evidence="5">Converts the preformed base xanthine, a product of nucleic acid breakdown, to xanthosine 5'-monophosphate (XMP), so it can be reused for RNA or DNA synthesis.</text>
</comment>
<evidence type="ECO:0000313" key="9">
    <source>
        <dbReference type="EMBL" id="ALP93459.1"/>
    </source>
</evidence>
<dbReference type="Gene3D" id="3.40.50.2020">
    <property type="match status" value="1"/>
</dbReference>
<dbReference type="UniPathway" id="UPA00602">
    <property type="reaction ID" value="UER00658"/>
</dbReference>
<dbReference type="NCBIfam" id="TIGR01744">
    <property type="entry name" value="XPRTase"/>
    <property type="match status" value="1"/>
</dbReference>
<dbReference type="GO" id="GO:0032265">
    <property type="term" value="P:XMP salvage"/>
    <property type="evidence" value="ECO:0007669"/>
    <property type="project" value="UniProtKB-UniRule"/>
</dbReference>
<evidence type="ECO:0000256" key="1">
    <source>
        <dbReference type="ARBA" id="ARBA00022490"/>
    </source>
</evidence>
<dbReference type="KEGG" id="ibu:IB211_01066c"/>
<dbReference type="eggNOG" id="COG0503">
    <property type="taxonomic scope" value="Bacteria"/>
</dbReference>
<evidence type="ECO:0000259" key="8">
    <source>
        <dbReference type="Pfam" id="PF00156"/>
    </source>
</evidence>
<dbReference type="PANTHER" id="PTHR43864:SF1">
    <property type="entry name" value="XANTHINE PHOSPHORIBOSYLTRANSFERASE"/>
    <property type="match status" value="1"/>
</dbReference>
<evidence type="ECO:0000256" key="4">
    <source>
        <dbReference type="ARBA" id="ARBA00022726"/>
    </source>
</evidence>
<feature type="transmembrane region" description="Helical" evidence="7">
    <location>
        <begin position="54"/>
        <end position="78"/>
    </location>
</feature>
<evidence type="ECO:0000313" key="10">
    <source>
        <dbReference type="Proteomes" id="UP000064844"/>
    </source>
</evidence>
<keyword evidence="7" id="KW-0472">Membrane</keyword>
<evidence type="ECO:0000256" key="2">
    <source>
        <dbReference type="ARBA" id="ARBA00022676"/>
    </source>
</evidence>
<evidence type="ECO:0000256" key="6">
    <source>
        <dbReference type="NCBIfam" id="TIGR01744"/>
    </source>
</evidence>
<dbReference type="GO" id="GO:0006166">
    <property type="term" value="P:purine ribonucleoside salvage"/>
    <property type="evidence" value="ECO:0007669"/>
    <property type="project" value="UniProtKB-KW"/>
</dbReference>
<feature type="binding site" evidence="5">
    <location>
        <position position="156"/>
    </location>
    <ligand>
        <name>xanthine</name>
        <dbReference type="ChEBI" id="CHEBI:17712"/>
    </ligand>
</feature>
<feature type="binding site" evidence="5">
    <location>
        <begin position="128"/>
        <end position="132"/>
    </location>
    <ligand>
        <name>5-phospho-alpha-D-ribose 1-diphosphate</name>
        <dbReference type="ChEBI" id="CHEBI:58017"/>
    </ligand>
</feature>
<dbReference type="EMBL" id="CP011307">
    <property type="protein sequence ID" value="ALP93459.1"/>
    <property type="molecule type" value="Genomic_DNA"/>
</dbReference>
<evidence type="ECO:0000256" key="7">
    <source>
        <dbReference type="SAM" id="Phobius"/>
    </source>
</evidence>
<feature type="domain" description="Phosphoribosyltransferase" evidence="8">
    <location>
        <begin position="34"/>
        <end position="159"/>
    </location>
</feature>
<dbReference type="GO" id="GO:0000310">
    <property type="term" value="F:xanthine phosphoribosyltransferase activity"/>
    <property type="evidence" value="ECO:0007669"/>
    <property type="project" value="UniProtKB-UniRule"/>
</dbReference>
<keyword evidence="2 5" id="KW-0328">Glycosyltransferase</keyword>
<comment type="subunit">
    <text evidence="5">Homodimer.</text>
</comment>
<protein>
    <recommendedName>
        <fullName evidence="5 6">Xanthine phosphoribosyltransferase</fullName>
        <shortName evidence="5">XPRTase</shortName>
        <ecNumber evidence="5 6">2.4.2.22</ecNumber>
    </recommendedName>
</protein>
<dbReference type="GO" id="GO:0046110">
    <property type="term" value="P:xanthine metabolic process"/>
    <property type="evidence" value="ECO:0007669"/>
    <property type="project" value="UniProtKB-UniRule"/>
</dbReference>
<name>A0A0S2W2A3_9FIRM</name>
<comment type="catalytic activity">
    <reaction evidence="5">
        <text>XMP + diphosphate = xanthine + 5-phospho-alpha-D-ribose 1-diphosphate</text>
        <dbReference type="Rhea" id="RHEA:10800"/>
        <dbReference type="ChEBI" id="CHEBI:17712"/>
        <dbReference type="ChEBI" id="CHEBI:33019"/>
        <dbReference type="ChEBI" id="CHEBI:57464"/>
        <dbReference type="ChEBI" id="CHEBI:58017"/>
        <dbReference type="EC" id="2.4.2.22"/>
    </reaction>
</comment>
<evidence type="ECO:0000256" key="5">
    <source>
        <dbReference type="HAMAP-Rule" id="MF_01184"/>
    </source>
</evidence>
<organism evidence="9 10">
    <name type="scientific">Intestinimonas butyriciproducens</name>
    <dbReference type="NCBI Taxonomy" id="1297617"/>
    <lineage>
        <taxon>Bacteria</taxon>
        <taxon>Bacillati</taxon>
        <taxon>Bacillota</taxon>
        <taxon>Clostridia</taxon>
        <taxon>Eubacteriales</taxon>
        <taxon>Intestinimonas</taxon>
    </lineage>
</organism>
<sequence length="192" mass="21029">MDELKKRILKDAELGDADIIRVDMFLNHCMDVALLERVGRALAKRFRGEKITKVLTVESSGIAVACFTALALGVPAVYAKKFQTGYIDPSVYTAEVHSFSMEKSYTIRVSRRYLDEDDRVLLVDDILASGQAILGLLEIASKAGAEIAGIGVAIEKATKDGGDVLRRMGMRVESLVTVDHIEDGRIILAEDD</sequence>
<dbReference type="PANTHER" id="PTHR43864">
    <property type="entry name" value="HYPOXANTHINE/GUANINE PHOSPHORIBOSYLTRANSFERASE"/>
    <property type="match status" value="1"/>
</dbReference>
<comment type="pathway">
    <text evidence="5">Purine metabolism; XMP biosynthesis via salvage pathway; XMP from xanthine: step 1/1.</text>
</comment>
<dbReference type="Pfam" id="PF00156">
    <property type="entry name" value="Pribosyltran"/>
    <property type="match status" value="1"/>
</dbReference>
<keyword evidence="7" id="KW-1133">Transmembrane helix</keyword>
<proteinExistence type="inferred from homology"/>
<keyword evidence="1 5" id="KW-0963">Cytoplasm</keyword>
<dbReference type="AlphaFoldDB" id="A0A0S2W2A3"/>
<dbReference type="InterPro" id="IPR010079">
    <property type="entry name" value="Xanthine_PRibTrfase"/>
</dbReference>
<keyword evidence="3 5" id="KW-0808">Transferase</keyword>
<accession>A0A0S2W2A3</accession>
<dbReference type="EC" id="2.4.2.22" evidence="5 6"/>
<gene>
    <name evidence="5" type="primary">xpt</name>
    <name evidence="9" type="ORF">IB211_01066c</name>
</gene>
<keyword evidence="10" id="KW-1185">Reference proteome</keyword>
<dbReference type="InterPro" id="IPR000836">
    <property type="entry name" value="PRTase_dom"/>
</dbReference>
<dbReference type="SUPFAM" id="SSF53271">
    <property type="entry name" value="PRTase-like"/>
    <property type="match status" value="1"/>
</dbReference>
<dbReference type="NCBIfam" id="NF006671">
    <property type="entry name" value="PRK09219.1"/>
    <property type="match status" value="1"/>
</dbReference>
<comment type="subcellular location">
    <subcellularLocation>
        <location evidence="5">Cytoplasm</location>
    </subcellularLocation>
</comment>
<dbReference type="CDD" id="cd06223">
    <property type="entry name" value="PRTases_typeI"/>
    <property type="match status" value="1"/>
</dbReference>
<evidence type="ECO:0000256" key="3">
    <source>
        <dbReference type="ARBA" id="ARBA00022679"/>
    </source>
</evidence>